<feature type="chain" id="PRO_5014322722" evidence="1">
    <location>
        <begin position="24"/>
        <end position="119"/>
    </location>
</feature>
<name>A0A2K2AMU8_POPTR</name>
<dbReference type="EMBL" id="CM009294">
    <property type="protein sequence ID" value="PNT38846.1"/>
    <property type="molecule type" value="Genomic_DNA"/>
</dbReference>
<dbReference type="InParanoid" id="A0A2K2AMU8"/>
<evidence type="ECO:0000313" key="2">
    <source>
        <dbReference type="EMBL" id="PNT38846.1"/>
    </source>
</evidence>
<sequence>MISGVAWMELAFQTVLSLTSAHANSVIPLPAVLLLLAQAEGRSFYWEKNLRLEWYSWPPEMRPAELFVQMHLLARHSEAGFKSPSRVEFCQSQLKWVLRAIHANPSSLSYWKILHKLTE</sequence>
<organism evidence="2 3">
    <name type="scientific">Populus trichocarpa</name>
    <name type="common">Western balsam poplar</name>
    <name type="synonym">Populus balsamifera subsp. trichocarpa</name>
    <dbReference type="NCBI Taxonomy" id="3694"/>
    <lineage>
        <taxon>Eukaryota</taxon>
        <taxon>Viridiplantae</taxon>
        <taxon>Streptophyta</taxon>
        <taxon>Embryophyta</taxon>
        <taxon>Tracheophyta</taxon>
        <taxon>Spermatophyta</taxon>
        <taxon>Magnoliopsida</taxon>
        <taxon>eudicotyledons</taxon>
        <taxon>Gunneridae</taxon>
        <taxon>Pentapetalae</taxon>
        <taxon>rosids</taxon>
        <taxon>fabids</taxon>
        <taxon>Malpighiales</taxon>
        <taxon>Salicaceae</taxon>
        <taxon>Saliceae</taxon>
        <taxon>Populus</taxon>
    </lineage>
</organism>
<feature type="signal peptide" evidence="1">
    <location>
        <begin position="1"/>
        <end position="23"/>
    </location>
</feature>
<keyword evidence="1" id="KW-0732">Signal</keyword>
<accession>A0A2K2AMU8</accession>
<proteinExistence type="predicted"/>
<dbReference type="AlphaFoldDB" id="A0A2K2AMU8"/>
<gene>
    <name evidence="2" type="ORF">POPTR_005G259500</name>
</gene>
<protein>
    <submittedName>
        <fullName evidence="2">Uncharacterized protein</fullName>
    </submittedName>
</protein>
<evidence type="ECO:0000256" key="1">
    <source>
        <dbReference type="SAM" id="SignalP"/>
    </source>
</evidence>
<keyword evidence="3" id="KW-1185">Reference proteome</keyword>
<dbReference type="Proteomes" id="UP000006729">
    <property type="component" value="Chromosome 5"/>
</dbReference>
<dbReference type="STRING" id="3694.A0A2K2AMU8"/>
<reference evidence="2 3" key="1">
    <citation type="journal article" date="2006" name="Science">
        <title>The genome of black cottonwood, Populus trichocarpa (Torr. &amp; Gray).</title>
        <authorList>
            <person name="Tuskan G.A."/>
            <person name="Difazio S."/>
            <person name="Jansson S."/>
            <person name="Bohlmann J."/>
            <person name="Grigoriev I."/>
            <person name="Hellsten U."/>
            <person name="Putnam N."/>
            <person name="Ralph S."/>
            <person name="Rombauts S."/>
            <person name="Salamov A."/>
            <person name="Schein J."/>
            <person name="Sterck L."/>
            <person name="Aerts A."/>
            <person name="Bhalerao R.R."/>
            <person name="Bhalerao R.P."/>
            <person name="Blaudez D."/>
            <person name="Boerjan W."/>
            <person name="Brun A."/>
            <person name="Brunner A."/>
            <person name="Busov V."/>
            <person name="Campbell M."/>
            <person name="Carlson J."/>
            <person name="Chalot M."/>
            <person name="Chapman J."/>
            <person name="Chen G.L."/>
            <person name="Cooper D."/>
            <person name="Coutinho P.M."/>
            <person name="Couturier J."/>
            <person name="Covert S."/>
            <person name="Cronk Q."/>
            <person name="Cunningham R."/>
            <person name="Davis J."/>
            <person name="Degroeve S."/>
            <person name="Dejardin A."/>
            <person name="Depamphilis C."/>
            <person name="Detter J."/>
            <person name="Dirks B."/>
            <person name="Dubchak I."/>
            <person name="Duplessis S."/>
            <person name="Ehlting J."/>
            <person name="Ellis B."/>
            <person name="Gendler K."/>
            <person name="Goodstein D."/>
            <person name="Gribskov M."/>
            <person name="Grimwood J."/>
            <person name="Groover A."/>
            <person name="Gunter L."/>
            <person name="Hamberger B."/>
            <person name="Heinze B."/>
            <person name="Helariutta Y."/>
            <person name="Henrissat B."/>
            <person name="Holligan D."/>
            <person name="Holt R."/>
            <person name="Huang W."/>
            <person name="Islam-Faridi N."/>
            <person name="Jones S."/>
            <person name="Jones-Rhoades M."/>
            <person name="Jorgensen R."/>
            <person name="Joshi C."/>
            <person name="Kangasjarvi J."/>
            <person name="Karlsson J."/>
            <person name="Kelleher C."/>
            <person name="Kirkpatrick R."/>
            <person name="Kirst M."/>
            <person name="Kohler A."/>
            <person name="Kalluri U."/>
            <person name="Larimer F."/>
            <person name="Leebens-Mack J."/>
            <person name="Leple J.C."/>
            <person name="Locascio P."/>
            <person name="Lou Y."/>
            <person name="Lucas S."/>
            <person name="Martin F."/>
            <person name="Montanini B."/>
            <person name="Napoli C."/>
            <person name="Nelson D.R."/>
            <person name="Nelson C."/>
            <person name="Nieminen K."/>
            <person name="Nilsson O."/>
            <person name="Pereda V."/>
            <person name="Peter G."/>
            <person name="Philippe R."/>
            <person name="Pilate G."/>
            <person name="Poliakov A."/>
            <person name="Razumovskaya J."/>
            <person name="Richardson P."/>
            <person name="Rinaldi C."/>
            <person name="Ritland K."/>
            <person name="Rouze P."/>
            <person name="Ryaboy D."/>
            <person name="Schmutz J."/>
            <person name="Schrader J."/>
            <person name="Segerman B."/>
            <person name="Shin H."/>
            <person name="Siddiqui A."/>
            <person name="Sterky F."/>
            <person name="Terry A."/>
            <person name="Tsai C.J."/>
            <person name="Uberbacher E."/>
            <person name="Unneberg P."/>
            <person name="Vahala J."/>
            <person name="Wall K."/>
            <person name="Wessler S."/>
            <person name="Yang G."/>
            <person name="Yin T."/>
            <person name="Douglas C."/>
            <person name="Marra M."/>
            <person name="Sandberg G."/>
            <person name="Van de Peer Y."/>
            <person name="Rokhsar D."/>
        </authorList>
    </citation>
    <scope>NUCLEOTIDE SEQUENCE [LARGE SCALE GENOMIC DNA]</scope>
    <source>
        <strain evidence="3">cv. Nisqually</strain>
    </source>
</reference>
<evidence type="ECO:0000313" key="3">
    <source>
        <dbReference type="Proteomes" id="UP000006729"/>
    </source>
</evidence>